<proteinExistence type="predicted"/>
<dbReference type="EMBL" id="BNJG01000001">
    <property type="protein sequence ID" value="GHO54814.1"/>
    <property type="molecule type" value="Genomic_DNA"/>
</dbReference>
<evidence type="ECO:0000313" key="2">
    <source>
        <dbReference type="EMBL" id="GHO54814.1"/>
    </source>
</evidence>
<dbReference type="PANTHER" id="PTHR43245">
    <property type="entry name" value="BIFUNCTIONAL POLYMYXIN RESISTANCE PROTEIN ARNA"/>
    <property type="match status" value="1"/>
</dbReference>
<dbReference type="InterPro" id="IPR036291">
    <property type="entry name" value="NAD(P)-bd_dom_sf"/>
</dbReference>
<evidence type="ECO:0000313" key="3">
    <source>
        <dbReference type="Proteomes" id="UP000654345"/>
    </source>
</evidence>
<name>A0ABQ3UPX2_9CHLR</name>
<gene>
    <name evidence="2" type="ORF">KSB_32890</name>
</gene>
<dbReference type="RefSeq" id="WP_201371485.1">
    <property type="nucleotide sequence ID" value="NZ_BNJG01000001.1"/>
</dbReference>
<dbReference type="InterPro" id="IPR050177">
    <property type="entry name" value="Lipid_A_modif_metabolic_enz"/>
</dbReference>
<evidence type="ECO:0000259" key="1">
    <source>
        <dbReference type="Pfam" id="PF01370"/>
    </source>
</evidence>
<dbReference type="PANTHER" id="PTHR43245:SF13">
    <property type="entry name" value="UDP-D-APIOSE_UDP-D-XYLOSE SYNTHASE 2"/>
    <property type="match status" value="1"/>
</dbReference>
<comment type="caution">
    <text evidence="2">The sequence shown here is derived from an EMBL/GenBank/DDBJ whole genome shotgun (WGS) entry which is preliminary data.</text>
</comment>
<protein>
    <recommendedName>
        <fullName evidence="1">NAD-dependent epimerase/dehydratase domain-containing protein</fullName>
    </recommendedName>
</protein>
<feature type="domain" description="NAD-dependent epimerase/dehydratase" evidence="1">
    <location>
        <begin position="4"/>
        <end position="210"/>
    </location>
</feature>
<keyword evidence="3" id="KW-1185">Reference proteome</keyword>
<dbReference type="InterPro" id="IPR001509">
    <property type="entry name" value="Epimerase_deHydtase"/>
</dbReference>
<sequence>MKFLLLGGTAFLGRHIVESALARGHEVTIFHRGKTRPGLFSQAEEILGDREHDLHLLAGRKWDAVIDTCGYVPRIVRASAQALAGSVEHYTFVASINVYGDFKEKGIDEQYPLATLEDPGIEEVTGETYGPLKALCEQEVEQAFPGKTLLVRPGLIVGPWDASNRFTYWPYRLAQGGEVLAPDHRDMPLQWIDVRDLAEWMVRMSETRQTGAFNATGPQEPQPLGEVLERCRVALNNEVYFTWVAEDFLEQQEIQPWMQLPLWIPGEDGDAFCTVKNAKAVAAGMTFRSLEETARDTLAWIHSQQREGTLGKTLSPEREREVLSAWHEHVKAQAGE</sequence>
<accession>A0ABQ3UPX2</accession>
<organism evidence="2 3">
    <name type="scientific">Ktedonobacter robiniae</name>
    <dbReference type="NCBI Taxonomy" id="2778365"/>
    <lineage>
        <taxon>Bacteria</taxon>
        <taxon>Bacillati</taxon>
        <taxon>Chloroflexota</taxon>
        <taxon>Ktedonobacteria</taxon>
        <taxon>Ktedonobacterales</taxon>
        <taxon>Ktedonobacteraceae</taxon>
        <taxon>Ktedonobacter</taxon>
    </lineage>
</organism>
<dbReference type="Pfam" id="PF01370">
    <property type="entry name" value="Epimerase"/>
    <property type="match status" value="1"/>
</dbReference>
<reference evidence="2 3" key="1">
    <citation type="journal article" date="2021" name="Int. J. Syst. Evol. Microbiol.">
        <title>Reticulibacter mediterranei gen. nov., sp. nov., within the new family Reticulibacteraceae fam. nov., and Ktedonospora formicarum gen. nov., sp. nov., Ktedonobacter robiniae sp. nov., Dictyobacter formicarum sp. nov. and Dictyobacter arantiisoli sp. nov., belonging to the class Ktedonobacteria.</title>
        <authorList>
            <person name="Yabe S."/>
            <person name="Zheng Y."/>
            <person name="Wang C.M."/>
            <person name="Sakai Y."/>
            <person name="Abe K."/>
            <person name="Yokota A."/>
            <person name="Donadio S."/>
            <person name="Cavaletti L."/>
            <person name="Monciardini P."/>
        </authorList>
    </citation>
    <scope>NUCLEOTIDE SEQUENCE [LARGE SCALE GENOMIC DNA]</scope>
    <source>
        <strain evidence="2 3">SOSP1-30</strain>
    </source>
</reference>
<dbReference type="Gene3D" id="3.40.50.720">
    <property type="entry name" value="NAD(P)-binding Rossmann-like Domain"/>
    <property type="match status" value="1"/>
</dbReference>
<dbReference type="Proteomes" id="UP000654345">
    <property type="component" value="Unassembled WGS sequence"/>
</dbReference>
<dbReference type="SUPFAM" id="SSF51735">
    <property type="entry name" value="NAD(P)-binding Rossmann-fold domains"/>
    <property type="match status" value="1"/>
</dbReference>